<evidence type="ECO:0000256" key="1">
    <source>
        <dbReference type="ARBA" id="ARBA00004496"/>
    </source>
</evidence>
<protein>
    <recommendedName>
        <fullName evidence="3">Regulatory protein RecX</fullName>
    </recommendedName>
</protein>
<evidence type="ECO:0000256" key="3">
    <source>
        <dbReference type="ARBA" id="ARBA00018111"/>
    </source>
</evidence>
<dbReference type="EMBL" id="JAHRHJ020000004">
    <property type="protein sequence ID" value="KAH9318488.1"/>
    <property type="molecule type" value="Genomic_DNA"/>
</dbReference>
<comment type="subcellular location">
    <subcellularLocation>
        <location evidence="1">Cytoplasm</location>
    </subcellularLocation>
</comment>
<evidence type="ECO:0000313" key="8">
    <source>
        <dbReference type="Proteomes" id="UP000824469"/>
    </source>
</evidence>
<evidence type="ECO:0000259" key="6">
    <source>
        <dbReference type="Pfam" id="PF21981"/>
    </source>
</evidence>
<keyword evidence="4" id="KW-0963">Cytoplasm</keyword>
<gene>
    <name evidence="7" type="ORF">KI387_020257</name>
</gene>
<name>A0AA38GBG7_TAXCH</name>
<dbReference type="InterPro" id="IPR036388">
    <property type="entry name" value="WH-like_DNA-bd_sf"/>
</dbReference>
<proteinExistence type="inferred from homology"/>
<dbReference type="GO" id="GO:0005737">
    <property type="term" value="C:cytoplasm"/>
    <property type="evidence" value="ECO:0007669"/>
    <property type="project" value="UniProtKB-SubCell"/>
</dbReference>
<comment type="similarity">
    <text evidence="2">Belongs to the RecX family.</text>
</comment>
<organism evidence="7 8">
    <name type="scientific">Taxus chinensis</name>
    <name type="common">Chinese yew</name>
    <name type="synonym">Taxus wallichiana var. chinensis</name>
    <dbReference type="NCBI Taxonomy" id="29808"/>
    <lineage>
        <taxon>Eukaryota</taxon>
        <taxon>Viridiplantae</taxon>
        <taxon>Streptophyta</taxon>
        <taxon>Embryophyta</taxon>
        <taxon>Tracheophyta</taxon>
        <taxon>Spermatophyta</taxon>
        <taxon>Pinopsida</taxon>
        <taxon>Pinidae</taxon>
        <taxon>Conifers II</taxon>
        <taxon>Cupressales</taxon>
        <taxon>Taxaceae</taxon>
        <taxon>Taxus</taxon>
    </lineage>
</organism>
<feature type="non-terminal residue" evidence="7">
    <location>
        <position position="132"/>
    </location>
</feature>
<evidence type="ECO:0000256" key="2">
    <source>
        <dbReference type="ARBA" id="ARBA00009695"/>
    </source>
</evidence>
<keyword evidence="8" id="KW-1185">Reference proteome</keyword>
<evidence type="ECO:0000256" key="4">
    <source>
        <dbReference type="ARBA" id="ARBA00022490"/>
    </source>
</evidence>
<dbReference type="Gene3D" id="1.10.10.10">
    <property type="entry name" value="Winged helix-like DNA-binding domain superfamily/Winged helix DNA-binding domain"/>
    <property type="match status" value="2"/>
</dbReference>
<dbReference type="PANTHER" id="PTHR33602:SF1">
    <property type="entry name" value="REGULATORY PROTEIN RECX FAMILY PROTEIN"/>
    <property type="match status" value="1"/>
</dbReference>
<dbReference type="PANTHER" id="PTHR33602">
    <property type="entry name" value="REGULATORY PROTEIN RECX FAMILY PROTEIN"/>
    <property type="match status" value="1"/>
</dbReference>
<comment type="caution">
    <text evidence="7">The sequence shown here is derived from an EMBL/GenBank/DDBJ whole genome shotgun (WGS) entry which is preliminary data.</text>
</comment>
<evidence type="ECO:0000259" key="5">
    <source>
        <dbReference type="Pfam" id="PF02631"/>
    </source>
</evidence>
<dbReference type="InterPro" id="IPR003783">
    <property type="entry name" value="Regulatory_RecX"/>
</dbReference>
<dbReference type="AlphaFoldDB" id="A0AA38GBG7"/>
<dbReference type="OMA" id="CHIAKEL"/>
<feature type="domain" description="RecX third three-helical" evidence="6">
    <location>
        <begin position="69"/>
        <end position="112"/>
    </location>
</feature>
<dbReference type="Pfam" id="PF02631">
    <property type="entry name" value="RecX_HTH2"/>
    <property type="match status" value="1"/>
</dbReference>
<reference evidence="7 8" key="1">
    <citation type="journal article" date="2021" name="Nat. Plants">
        <title>The Taxus genome provides insights into paclitaxel biosynthesis.</title>
        <authorList>
            <person name="Xiong X."/>
            <person name="Gou J."/>
            <person name="Liao Q."/>
            <person name="Li Y."/>
            <person name="Zhou Q."/>
            <person name="Bi G."/>
            <person name="Li C."/>
            <person name="Du R."/>
            <person name="Wang X."/>
            <person name="Sun T."/>
            <person name="Guo L."/>
            <person name="Liang H."/>
            <person name="Lu P."/>
            <person name="Wu Y."/>
            <person name="Zhang Z."/>
            <person name="Ro D.K."/>
            <person name="Shang Y."/>
            <person name="Huang S."/>
            <person name="Yan J."/>
        </authorList>
    </citation>
    <scope>NUCLEOTIDE SEQUENCE [LARGE SCALE GENOMIC DNA]</scope>
    <source>
        <strain evidence="7">Ta-2019</strain>
    </source>
</reference>
<dbReference type="Proteomes" id="UP000824469">
    <property type="component" value="Unassembled WGS sequence"/>
</dbReference>
<dbReference type="InterPro" id="IPR053925">
    <property type="entry name" value="RecX_HTH_3rd"/>
</dbReference>
<accession>A0AA38GBG7</accession>
<feature type="domain" description="RecX second three-helical" evidence="5">
    <location>
        <begin position="4"/>
        <end position="45"/>
    </location>
</feature>
<sequence length="132" mass="15641">GIQSDSEYADLFSHSRWLNLSWGPKRIKYALMKRGVSRADAERALRHIFNDTDETDEDKRWGMSDSAREHLMAQATKKWLQGGNVSFQTRKTRMVWWLQYRGFNWDAINLVLKELQTNYPVAKNKEYFSDFS</sequence>
<dbReference type="GO" id="GO:0006282">
    <property type="term" value="P:regulation of DNA repair"/>
    <property type="evidence" value="ECO:0007669"/>
    <property type="project" value="InterPro"/>
</dbReference>
<evidence type="ECO:0000313" key="7">
    <source>
        <dbReference type="EMBL" id="KAH9318488.1"/>
    </source>
</evidence>
<dbReference type="InterPro" id="IPR053924">
    <property type="entry name" value="RecX_HTH_2nd"/>
</dbReference>
<dbReference type="Pfam" id="PF21981">
    <property type="entry name" value="RecX_HTH3"/>
    <property type="match status" value="1"/>
</dbReference>